<evidence type="ECO:0000259" key="1">
    <source>
        <dbReference type="Pfam" id="PF10551"/>
    </source>
</evidence>
<gene>
    <name evidence="2" type="ORF">G2W53_007534</name>
</gene>
<proteinExistence type="predicted"/>
<dbReference type="AlphaFoldDB" id="A0A834X769"/>
<dbReference type="OrthoDB" id="678681at2759"/>
<dbReference type="InterPro" id="IPR018289">
    <property type="entry name" value="MULE_transposase_dom"/>
</dbReference>
<protein>
    <recommendedName>
        <fullName evidence="1">MULE transposase domain-containing protein</fullName>
    </recommendedName>
</protein>
<dbReference type="Proteomes" id="UP000634136">
    <property type="component" value="Unassembled WGS sequence"/>
</dbReference>
<feature type="domain" description="MULE transposase" evidence="1">
    <location>
        <begin position="161"/>
        <end position="257"/>
    </location>
</feature>
<dbReference type="Pfam" id="PF10551">
    <property type="entry name" value="MULE"/>
    <property type="match status" value="1"/>
</dbReference>
<dbReference type="PANTHER" id="PTHR31973">
    <property type="entry name" value="POLYPROTEIN, PUTATIVE-RELATED"/>
    <property type="match status" value="1"/>
</dbReference>
<dbReference type="EMBL" id="JAAIUW010000003">
    <property type="protein sequence ID" value="KAF7839052.1"/>
    <property type="molecule type" value="Genomic_DNA"/>
</dbReference>
<name>A0A834X769_9FABA</name>
<evidence type="ECO:0000313" key="3">
    <source>
        <dbReference type="Proteomes" id="UP000634136"/>
    </source>
</evidence>
<sequence>MFSLKRHVDYRVTRSVEKFIECKCLQHAKGCKWRVRASYRVDLQVWMISRYDGPHSCASTAIAKDHPKLDSDMIAGVIADLVAEKADIPISLVVETVKKARGFTVSYKKAWRGKQKAIAQVYGSWVASYDKLTGWMATVQQAMLGTAVSFQTVDMPRDDSVDGMFLYGKYKHSLLIAMGQDGNRNIVPVAFALIEGENESAWSWFLWRLREHVAKDHEVCLISDRGTGLLAALDNPGTGWQSPLGHNVFCIYHVASNLNCKFKNRVIMALLMEAGHEYTGRGC</sequence>
<keyword evidence="3" id="KW-1185">Reference proteome</keyword>
<organism evidence="2 3">
    <name type="scientific">Senna tora</name>
    <dbReference type="NCBI Taxonomy" id="362788"/>
    <lineage>
        <taxon>Eukaryota</taxon>
        <taxon>Viridiplantae</taxon>
        <taxon>Streptophyta</taxon>
        <taxon>Embryophyta</taxon>
        <taxon>Tracheophyta</taxon>
        <taxon>Spermatophyta</taxon>
        <taxon>Magnoliopsida</taxon>
        <taxon>eudicotyledons</taxon>
        <taxon>Gunneridae</taxon>
        <taxon>Pentapetalae</taxon>
        <taxon>rosids</taxon>
        <taxon>fabids</taxon>
        <taxon>Fabales</taxon>
        <taxon>Fabaceae</taxon>
        <taxon>Caesalpinioideae</taxon>
        <taxon>Cassia clade</taxon>
        <taxon>Senna</taxon>
    </lineage>
</organism>
<accession>A0A834X769</accession>
<reference evidence="2" key="1">
    <citation type="submission" date="2020-09" db="EMBL/GenBank/DDBJ databases">
        <title>Genome-Enabled Discovery of Anthraquinone Biosynthesis in Senna tora.</title>
        <authorList>
            <person name="Kang S.-H."/>
            <person name="Pandey R.P."/>
            <person name="Lee C.-M."/>
            <person name="Sim J.-S."/>
            <person name="Jeong J.-T."/>
            <person name="Choi B.-S."/>
            <person name="Jung M."/>
            <person name="Ginzburg D."/>
            <person name="Zhao K."/>
            <person name="Won S.Y."/>
            <person name="Oh T.-J."/>
            <person name="Yu Y."/>
            <person name="Kim N.-H."/>
            <person name="Lee O.R."/>
            <person name="Lee T.-H."/>
            <person name="Bashyal P."/>
            <person name="Kim T.-S."/>
            <person name="Lee W.-H."/>
            <person name="Kawkins C."/>
            <person name="Kim C.-K."/>
            <person name="Kim J.S."/>
            <person name="Ahn B.O."/>
            <person name="Rhee S.Y."/>
            <person name="Sohng J.K."/>
        </authorList>
    </citation>
    <scope>NUCLEOTIDE SEQUENCE</scope>
    <source>
        <tissue evidence="2">Leaf</tissue>
    </source>
</reference>
<comment type="caution">
    <text evidence="2">The sequence shown here is derived from an EMBL/GenBank/DDBJ whole genome shotgun (WGS) entry which is preliminary data.</text>
</comment>
<dbReference type="PANTHER" id="PTHR31973:SF195">
    <property type="entry name" value="MUDR FAMILY TRANSPOSASE"/>
    <property type="match status" value="1"/>
</dbReference>
<evidence type="ECO:0000313" key="2">
    <source>
        <dbReference type="EMBL" id="KAF7839052.1"/>
    </source>
</evidence>